<dbReference type="Pfam" id="PF00069">
    <property type="entry name" value="Pkinase"/>
    <property type="match status" value="1"/>
</dbReference>
<feature type="binding site" evidence="6">
    <location>
        <position position="62"/>
    </location>
    <ligand>
        <name>ATP</name>
        <dbReference type="ChEBI" id="CHEBI:30616"/>
    </ligand>
</feature>
<keyword evidence="1" id="KW-0723">Serine/threonine-protein kinase</keyword>
<evidence type="ECO:0000256" key="2">
    <source>
        <dbReference type="ARBA" id="ARBA00022679"/>
    </source>
</evidence>
<dbReference type="AlphaFoldDB" id="A0A7M7T7C2"/>
<dbReference type="Gene3D" id="3.30.200.20">
    <property type="entry name" value="Phosphorylase Kinase, domain 1"/>
    <property type="match status" value="1"/>
</dbReference>
<dbReference type="RefSeq" id="XP_031779722.1">
    <property type="nucleotide sequence ID" value="XM_031923862.1"/>
</dbReference>
<dbReference type="SMART" id="SM00220">
    <property type="entry name" value="S_TKc"/>
    <property type="match status" value="1"/>
</dbReference>
<dbReference type="InterPro" id="IPR017441">
    <property type="entry name" value="Protein_kinase_ATP_BS"/>
</dbReference>
<dbReference type="PROSITE" id="PS50011">
    <property type="entry name" value="PROTEIN_KINASE_DOM"/>
    <property type="match status" value="1"/>
</dbReference>
<dbReference type="GO" id="GO:0005524">
    <property type="term" value="F:ATP binding"/>
    <property type="evidence" value="ECO:0007669"/>
    <property type="project" value="UniProtKB-UniRule"/>
</dbReference>
<keyword evidence="9" id="KW-1185">Reference proteome</keyword>
<dbReference type="EnsemblMetazoa" id="XM_031923862">
    <property type="protein sequence ID" value="XP_031779722"/>
    <property type="gene ID" value="LOC100123259"/>
</dbReference>
<dbReference type="CDD" id="cd05123">
    <property type="entry name" value="STKc_AGC"/>
    <property type="match status" value="1"/>
</dbReference>
<dbReference type="InterPro" id="IPR000719">
    <property type="entry name" value="Prot_kinase_dom"/>
</dbReference>
<keyword evidence="5 6" id="KW-0067">ATP-binding</keyword>
<dbReference type="InterPro" id="IPR045270">
    <property type="entry name" value="STKc_AGC"/>
</dbReference>
<dbReference type="OrthoDB" id="63267at2759"/>
<dbReference type="GO" id="GO:0004674">
    <property type="term" value="F:protein serine/threonine kinase activity"/>
    <property type="evidence" value="ECO:0007669"/>
    <property type="project" value="UniProtKB-KW"/>
</dbReference>
<feature type="domain" description="Protein kinase" evidence="7">
    <location>
        <begin position="30"/>
        <end position="296"/>
    </location>
</feature>
<dbReference type="KEGG" id="nvi:100123259"/>
<dbReference type="FunFam" id="1.10.510.10:FF:000210">
    <property type="entry name" value="Non-specific serine/threonine protein kinase"/>
    <property type="match status" value="1"/>
</dbReference>
<evidence type="ECO:0000313" key="8">
    <source>
        <dbReference type="EnsemblMetazoa" id="XP_031779722"/>
    </source>
</evidence>
<proteinExistence type="predicted"/>
<keyword evidence="3 6" id="KW-0547">Nucleotide-binding</keyword>
<dbReference type="Proteomes" id="UP000002358">
    <property type="component" value="Chromosome 2"/>
</dbReference>
<evidence type="ECO:0000256" key="1">
    <source>
        <dbReference type="ARBA" id="ARBA00022527"/>
    </source>
</evidence>
<evidence type="ECO:0000256" key="4">
    <source>
        <dbReference type="ARBA" id="ARBA00022777"/>
    </source>
</evidence>
<dbReference type="InterPro" id="IPR011009">
    <property type="entry name" value="Kinase-like_dom_sf"/>
</dbReference>
<accession>A0A7M7T7C2</accession>
<dbReference type="InParanoid" id="A0A7M7T7C2"/>
<organism evidence="8 9">
    <name type="scientific">Nasonia vitripennis</name>
    <name type="common">Parasitic wasp</name>
    <dbReference type="NCBI Taxonomy" id="7425"/>
    <lineage>
        <taxon>Eukaryota</taxon>
        <taxon>Metazoa</taxon>
        <taxon>Ecdysozoa</taxon>
        <taxon>Arthropoda</taxon>
        <taxon>Hexapoda</taxon>
        <taxon>Insecta</taxon>
        <taxon>Pterygota</taxon>
        <taxon>Neoptera</taxon>
        <taxon>Endopterygota</taxon>
        <taxon>Hymenoptera</taxon>
        <taxon>Apocrita</taxon>
        <taxon>Proctotrupomorpha</taxon>
        <taxon>Chalcidoidea</taxon>
        <taxon>Pteromalidae</taxon>
        <taxon>Pteromalinae</taxon>
        <taxon>Nasonia</taxon>
    </lineage>
</organism>
<dbReference type="Gene3D" id="1.10.510.10">
    <property type="entry name" value="Transferase(Phosphotransferase) domain 1"/>
    <property type="match status" value="1"/>
</dbReference>
<reference evidence="8" key="1">
    <citation type="submission" date="2021-01" db="UniProtKB">
        <authorList>
            <consortium name="EnsemblMetazoa"/>
        </authorList>
    </citation>
    <scope>IDENTIFICATION</scope>
</reference>
<sequence length="385" mass="44402">MDALVGASGTTSNGFIDFYSNKTQLTSDDFEFGKYLGKGAYGQVYLARKKSGEDAGTIVAMKVISKYKVKHNQWKINNIRGERCILAGIKHPFIIKLFYAFETNHTFFLGLEYMPNGDLQRLLCKSVYFNENTARLYSAEIILALQYLHKNCIIFRDLKPENILLDAGGHAKLSDFGFAKQLSSQDDKTTSFCGTANYMAPEVIKHKLYTRAVDWWSLGVILFKMITGSRPFDVCDDRQRTMQKIVSGEFSFDNKRAVLVSPEAQDLIRKLLKLNPAERLGAGETDARELMDHVFFNNINFDDLLACKYEPLTRKRKRTPPFKEIIRTKIRPYHDPRADSHEMIFEDFDYIAPSWLDPQEDSDVTRLREFYKFVQLLIYAINNFD</sequence>
<dbReference type="PANTHER" id="PTHR24351">
    <property type="entry name" value="RIBOSOMAL PROTEIN S6 KINASE"/>
    <property type="match status" value="1"/>
</dbReference>
<dbReference type="SUPFAM" id="SSF56112">
    <property type="entry name" value="Protein kinase-like (PK-like)"/>
    <property type="match status" value="1"/>
</dbReference>
<dbReference type="GeneID" id="100123259"/>
<evidence type="ECO:0000256" key="5">
    <source>
        <dbReference type="ARBA" id="ARBA00022840"/>
    </source>
</evidence>
<keyword evidence="4" id="KW-0418">Kinase</keyword>
<keyword evidence="2" id="KW-0808">Transferase</keyword>
<dbReference type="SMR" id="A0A7M7T7C2"/>
<protein>
    <recommendedName>
        <fullName evidence="7">Protein kinase domain-containing protein</fullName>
    </recommendedName>
</protein>
<dbReference type="FunFam" id="3.30.200.20:FF:000042">
    <property type="entry name" value="Aurora kinase A"/>
    <property type="match status" value="1"/>
</dbReference>
<evidence type="ECO:0000259" key="7">
    <source>
        <dbReference type="PROSITE" id="PS50011"/>
    </source>
</evidence>
<evidence type="ECO:0000256" key="3">
    <source>
        <dbReference type="ARBA" id="ARBA00022741"/>
    </source>
</evidence>
<dbReference type="PROSITE" id="PS00107">
    <property type="entry name" value="PROTEIN_KINASE_ATP"/>
    <property type="match status" value="1"/>
</dbReference>
<evidence type="ECO:0000256" key="6">
    <source>
        <dbReference type="PROSITE-ProRule" id="PRU10141"/>
    </source>
</evidence>
<evidence type="ECO:0000313" key="9">
    <source>
        <dbReference type="Proteomes" id="UP000002358"/>
    </source>
</evidence>
<name>A0A7M7T7C2_NASVI</name>